<protein>
    <submittedName>
        <fullName evidence="1">Uncharacterized protein</fullName>
    </submittedName>
</protein>
<comment type="caution">
    <text evidence="1">The sequence shown here is derived from an EMBL/GenBank/DDBJ whole genome shotgun (WGS) entry which is preliminary data.</text>
</comment>
<accession>A0ABU2D5D2</accession>
<evidence type="ECO:0000313" key="2">
    <source>
        <dbReference type="Proteomes" id="UP001246244"/>
    </source>
</evidence>
<proteinExistence type="predicted"/>
<dbReference type="RefSeq" id="WP_310577215.1">
    <property type="nucleotide sequence ID" value="NZ_JAVKPK010000102.1"/>
</dbReference>
<sequence>MRDYNREQQASIVADYYIAHSSGGSTAAYDLYIAELKAGEL</sequence>
<keyword evidence="2" id="KW-1185">Reference proteome</keyword>
<organism evidence="1 2">
    <name type="scientific">Methanosarcina baikalica</name>
    <dbReference type="NCBI Taxonomy" id="3073890"/>
    <lineage>
        <taxon>Archaea</taxon>
        <taxon>Methanobacteriati</taxon>
        <taxon>Methanobacteriota</taxon>
        <taxon>Stenosarchaea group</taxon>
        <taxon>Methanomicrobia</taxon>
        <taxon>Methanosarcinales</taxon>
        <taxon>Methanosarcinaceae</taxon>
        <taxon>Methanosarcina</taxon>
    </lineage>
</organism>
<reference evidence="2" key="1">
    <citation type="submission" date="2023-07" db="EMBL/GenBank/DDBJ databases">
        <title>Whole-genome sequencing of a new Methanosarcina sp. Z-7115.</title>
        <authorList>
            <person name="Zhilina T.N."/>
            <person name="Merkel A.Y."/>
        </authorList>
    </citation>
    <scope>NUCLEOTIDE SEQUENCE [LARGE SCALE GENOMIC DNA]</scope>
    <source>
        <strain evidence="2">Z-7115</strain>
    </source>
</reference>
<dbReference type="Proteomes" id="UP001246244">
    <property type="component" value="Unassembled WGS sequence"/>
</dbReference>
<name>A0ABU2D5D2_9EURY</name>
<evidence type="ECO:0000313" key="1">
    <source>
        <dbReference type="EMBL" id="MDR7667188.1"/>
    </source>
</evidence>
<gene>
    <name evidence="1" type="ORF">RG963_15670</name>
</gene>
<dbReference type="EMBL" id="JAVKPK010000102">
    <property type="protein sequence ID" value="MDR7667188.1"/>
    <property type="molecule type" value="Genomic_DNA"/>
</dbReference>